<evidence type="ECO:0000256" key="2">
    <source>
        <dbReference type="ARBA" id="ARBA00010849"/>
    </source>
</evidence>
<organism evidence="11">
    <name type="scientific">Onchocerca ochengi</name>
    <name type="common">Filarial nematode worm</name>
    <dbReference type="NCBI Taxonomy" id="42157"/>
    <lineage>
        <taxon>Eukaryota</taxon>
        <taxon>Metazoa</taxon>
        <taxon>Ecdysozoa</taxon>
        <taxon>Nematoda</taxon>
        <taxon>Chromadorea</taxon>
        <taxon>Rhabditida</taxon>
        <taxon>Spirurina</taxon>
        <taxon>Spiruromorpha</taxon>
        <taxon>Filarioidea</taxon>
        <taxon>Onchocercidae</taxon>
        <taxon>Onchocerca</taxon>
    </lineage>
</organism>
<dbReference type="Gene3D" id="3.30.70.330">
    <property type="match status" value="1"/>
</dbReference>
<dbReference type="PROSITE" id="PS50158">
    <property type="entry name" value="ZF_CCHC"/>
    <property type="match status" value="1"/>
</dbReference>
<gene>
    <name evidence="9" type="ORF">NOO_LOCUS7377</name>
</gene>
<dbReference type="InterPro" id="IPR000504">
    <property type="entry name" value="RRM_dom"/>
</dbReference>
<keyword evidence="5" id="KW-0863">Zinc-finger</keyword>
<dbReference type="OrthoDB" id="79941at2759"/>
<dbReference type="InterPro" id="IPR049629">
    <property type="entry name" value="DPY30_SDC1_DD"/>
</dbReference>
<evidence type="ECO:0000256" key="4">
    <source>
        <dbReference type="ARBA" id="ARBA00023242"/>
    </source>
</evidence>
<name>A0A182EH03_ONCOC</name>
<keyword evidence="4" id="KW-0539">Nucleus</keyword>
<protein>
    <submittedName>
        <fullName evidence="11">RRM domain-containing protein</fullName>
    </submittedName>
</protein>
<dbReference type="InterPro" id="IPR035979">
    <property type="entry name" value="RBD_domain_sf"/>
</dbReference>
<dbReference type="AlphaFoldDB" id="A0A182EH03"/>
<dbReference type="Pfam" id="PF00076">
    <property type="entry name" value="RRM_1"/>
    <property type="match status" value="1"/>
</dbReference>
<dbReference type="STRING" id="42157.A0A182EH03"/>
<evidence type="ECO:0000313" key="10">
    <source>
        <dbReference type="Proteomes" id="UP000271087"/>
    </source>
</evidence>
<dbReference type="GO" id="GO:0005634">
    <property type="term" value="C:nucleus"/>
    <property type="evidence" value="ECO:0007669"/>
    <property type="project" value="UniProtKB-SubCell"/>
</dbReference>
<reference evidence="11" key="1">
    <citation type="submission" date="2016-06" db="UniProtKB">
        <authorList>
            <consortium name="WormBaseParasite"/>
        </authorList>
    </citation>
    <scope>IDENTIFICATION</scope>
</reference>
<evidence type="ECO:0000256" key="6">
    <source>
        <dbReference type="PROSITE-ProRule" id="PRU00176"/>
    </source>
</evidence>
<evidence type="ECO:0000256" key="1">
    <source>
        <dbReference type="ARBA" id="ARBA00004123"/>
    </source>
</evidence>
<dbReference type="SUPFAM" id="SSF54928">
    <property type="entry name" value="RNA-binding domain, RBD"/>
    <property type="match status" value="1"/>
</dbReference>
<dbReference type="Proteomes" id="UP000271087">
    <property type="component" value="Unassembled WGS sequence"/>
</dbReference>
<evidence type="ECO:0000313" key="9">
    <source>
        <dbReference type="EMBL" id="VDK86014.1"/>
    </source>
</evidence>
<dbReference type="InterPro" id="IPR050502">
    <property type="entry name" value="Euk_RNA-bind_prot"/>
</dbReference>
<dbReference type="SMART" id="SM00360">
    <property type="entry name" value="RRM"/>
    <property type="match status" value="1"/>
</dbReference>
<dbReference type="Gene3D" id="1.20.890.10">
    <property type="entry name" value="cAMP-dependent protein kinase regulatory subunit, dimerization-anchoring domain"/>
    <property type="match status" value="1"/>
</dbReference>
<dbReference type="WBParaSite" id="nOo.2.0.1.t07377-RA">
    <property type="protein sequence ID" value="nOo.2.0.1.t07377-RA"/>
    <property type="gene ID" value="nOo.2.0.1.g07377"/>
</dbReference>
<comment type="subcellular location">
    <subcellularLocation>
        <location evidence="1">Nucleus</location>
    </subcellularLocation>
</comment>
<dbReference type="Pfam" id="PF05186">
    <property type="entry name" value="Dpy-30"/>
    <property type="match status" value="1"/>
</dbReference>
<proteinExistence type="inferred from homology"/>
<keyword evidence="10" id="KW-1185">Reference proteome</keyword>
<sequence>MCSNTCGCTVPSITIAFSERAKQAKNASKTSVTDKNVLYKYAWPTAKRSVGGESGSGDAATAASTTIPTRQYLDQTVVPILLQALGALAKERPPNPIEYLANYLLKEKDRFSTSSIMVKLFVGGLPDGVDSMRLRQLFSQFVVVNECDVIKDYAFVHVPEESDARTAIEKLDGYILEGKAINIRRSTSKLRKEPGMDKRCYRCGAVDHKTPQCPSDPANANLKRVANASCLSGPEQKRFIGDGVIAVESPSYAPGHDANAPGAFAYAAGSGTPGTRIDPDPELPRPLDCDLFPLYEQYMESRTKYFYFRDRLTKEVKARAHALPSISVAPLQAPYAANNIYSTPPPTALQYNVQQNSSLGSTSAATVTYPSTTGASHFYANAVNTSATGAAYPTVQPVSQPARLF</sequence>
<dbReference type="CDD" id="cd22965">
    <property type="entry name" value="DD_DPY30_SDC1"/>
    <property type="match status" value="1"/>
</dbReference>
<evidence type="ECO:0000256" key="3">
    <source>
        <dbReference type="ARBA" id="ARBA00022884"/>
    </source>
</evidence>
<feature type="domain" description="CCHC-type" evidence="8">
    <location>
        <begin position="199"/>
        <end position="215"/>
    </location>
</feature>
<evidence type="ECO:0000259" key="8">
    <source>
        <dbReference type="PROSITE" id="PS50158"/>
    </source>
</evidence>
<dbReference type="PROSITE" id="PS50102">
    <property type="entry name" value="RRM"/>
    <property type="match status" value="1"/>
</dbReference>
<keyword evidence="3 6" id="KW-0694">RNA-binding</keyword>
<evidence type="ECO:0000259" key="7">
    <source>
        <dbReference type="PROSITE" id="PS50102"/>
    </source>
</evidence>
<feature type="domain" description="RRM" evidence="7">
    <location>
        <begin position="118"/>
        <end position="188"/>
    </location>
</feature>
<keyword evidence="5" id="KW-0862">Zinc</keyword>
<dbReference type="PANTHER" id="PTHR48025:SF1">
    <property type="entry name" value="RRM DOMAIN-CONTAINING PROTEIN"/>
    <property type="match status" value="1"/>
</dbReference>
<dbReference type="GO" id="GO:0008270">
    <property type="term" value="F:zinc ion binding"/>
    <property type="evidence" value="ECO:0007669"/>
    <property type="project" value="UniProtKB-KW"/>
</dbReference>
<dbReference type="InterPro" id="IPR001878">
    <property type="entry name" value="Znf_CCHC"/>
</dbReference>
<comment type="similarity">
    <text evidence="2">Belongs to the dpy-30 family.</text>
</comment>
<dbReference type="InterPro" id="IPR007858">
    <property type="entry name" value="Dpy-30_motif"/>
</dbReference>
<keyword evidence="5" id="KW-0479">Metal-binding</keyword>
<dbReference type="GO" id="GO:0003729">
    <property type="term" value="F:mRNA binding"/>
    <property type="evidence" value="ECO:0007669"/>
    <property type="project" value="TreeGrafter"/>
</dbReference>
<accession>A0A182EH03</accession>
<dbReference type="EMBL" id="UYRW01002610">
    <property type="protein sequence ID" value="VDK86014.1"/>
    <property type="molecule type" value="Genomic_DNA"/>
</dbReference>
<evidence type="ECO:0000313" key="11">
    <source>
        <dbReference type="WBParaSite" id="nOo.2.0.1.t07377-RA"/>
    </source>
</evidence>
<dbReference type="InterPro" id="IPR012677">
    <property type="entry name" value="Nucleotide-bd_a/b_plait_sf"/>
</dbReference>
<evidence type="ECO:0000256" key="5">
    <source>
        <dbReference type="PROSITE-ProRule" id="PRU00047"/>
    </source>
</evidence>
<dbReference type="FunFam" id="1.20.890.10:FF:000003">
    <property type="entry name" value="protein dpy-30 homolog"/>
    <property type="match status" value="1"/>
</dbReference>
<dbReference type="PANTHER" id="PTHR48025">
    <property type="entry name" value="OS02G0815200 PROTEIN"/>
    <property type="match status" value="1"/>
</dbReference>
<reference evidence="9 10" key="2">
    <citation type="submission" date="2018-08" db="EMBL/GenBank/DDBJ databases">
        <authorList>
            <person name="Laetsch R D."/>
            <person name="Stevens L."/>
            <person name="Kumar S."/>
            <person name="Blaxter L. M."/>
        </authorList>
    </citation>
    <scope>NUCLEOTIDE SEQUENCE [LARGE SCALE GENOMIC DNA]</scope>
</reference>